<proteinExistence type="predicted"/>
<keyword evidence="2" id="KW-1185">Reference proteome</keyword>
<dbReference type="EMBL" id="BAABHO010000026">
    <property type="protein sequence ID" value="GAA4794912.1"/>
    <property type="molecule type" value="Genomic_DNA"/>
</dbReference>
<sequence length="168" mass="18733">MVAFPKPTAVRGSRAEVLLGYLDYFRERAIEKLGELPSDEVARSRLPTGWSPLELLHHLRHVERRWLEWGFLGLAVDDPWADSHHGRWFVPDDLGPDAVVAALRAQGEHTRAVVADHALDEVGRPGPRWNGAAPATLERVLLHLVQEYARHLGHLDVVVELSTDGAGQ</sequence>
<reference evidence="2" key="1">
    <citation type="journal article" date="2019" name="Int. J. Syst. Evol. Microbiol.">
        <title>The Global Catalogue of Microorganisms (GCM) 10K type strain sequencing project: providing services to taxonomists for standard genome sequencing and annotation.</title>
        <authorList>
            <consortium name="The Broad Institute Genomics Platform"/>
            <consortium name="The Broad Institute Genome Sequencing Center for Infectious Disease"/>
            <person name="Wu L."/>
            <person name="Ma J."/>
        </authorList>
    </citation>
    <scope>NUCLEOTIDE SEQUENCE [LARGE SCALE GENOMIC DNA]</scope>
    <source>
        <strain evidence="2">JCM 17979</strain>
    </source>
</reference>
<accession>A0ABP9BIC1</accession>
<evidence type="ECO:0000313" key="2">
    <source>
        <dbReference type="Proteomes" id="UP001500928"/>
    </source>
</evidence>
<dbReference type="Proteomes" id="UP001500928">
    <property type="component" value="Unassembled WGS sequence"/>
</dbReference>
<gene>
    <name evidence="1" type="ORF">GCM10023200_33700</name>
</gene>
<dbReference type="Gene3D" id="1.20.120.450">
    <property type="entry name" value="dinb family like domain"/>
    <property type="match status" value="1"/>
</dbReference>
<dbReference type="Pfam" id="PF04978">
    <property type="entry name" value="MST"/>
    <property type="match status" value="1"/>
</dbReference>
<dbReference type="InterPro" id="IPR034660">
    <property type="entry name" value="DinB/YfiT-like"/>
</dbReference>
<dbReference type="InterPro" id="IPR007061">
    <property type="entry name" value="MST-like"/>
</dbReference>
<protein>
    <submittedName>
        <fullName evidence="1">DinB family protein</fullName>
    </submittedName>
</protein>
<dbReference type="RefSeq" id="WP_345417291.1">
    <property type="nucleotide sequence ID" value="NZ_BAABHO010000026.1"/>
</dbReference>
<name>A0ABP9BIC1_9PSEU</name>
<organism evidence="1 2">
    <name type="scientific">Actinomycetospora chlora</name>
    <dbReference type="NCBI Taxonomy" id="663608"/>
    <lineage>
        <taxon>Bacteria</taxon>
        <taxon>Bacillati</taxon>
        <taxon>Actinomycetota</taxon>
        <taxon>Actinomycetes</taxon>
        <taxon>Pseudonocardiales</taxon>
        <taxon>Pseudonocardiaceae</taxon>
        <taxon>Actinomycetospora</taxon>
    </lineage>
</organism>
<dbReference type="SUPFAM" id="SSF109854">
    <property type="entry name" value="DinB/YfiT-like putative metalloenzymes"/>
    <property type="match status" value="1"/>
</dbReference>
<comment type="caution">
    <text evidence="1">The sequence shown here is derived from an EMBL/GenBank/DDBJ whole genome shotgun (WGS) entry which is preliminary data.</text>
</comment>
<evidence type="ECO:0000313" key="1">
    <source>
        <dbReference type="EMBL" id="GAA4794912.1"/>
    </source>
</evidence>